<gene>
    <name evidence="2" type="ORF">SAMN06264867_101263</name>
</gene>
<dbReference type="AlphaFoldDB" id="A0A521AMY6"/>
<keyword evidence="3" id="KW-1185">Reference proteome</keyword>
<evidence type="ECO:0000256" key="1">
    <source>
        <dbReference type="SAM" id="Phobius"/>
    </source>
</evidence>
<organism evidence="2 3">
    <name type="scientific">Halorubrum cibi</name>
    <dbReference type="NCBI Taxonomy" id="413815"/>
    <lineage>
        <taxon>Archaea</taxon>
        <taxon>Methanobacteriati</taxon>
        <taxon>Methanobacteriota</taxon>
        <taxon>Stenosarchaea group</taxon>
        <taxon>Halobacteria</taxon>
        <taxon>Halobacteriales</taxon>
        <taxon>Haloferacaceae</taxon>
        <taxon>Halorubrum</taxon>
    </lineage>
</organism>
<proteinExistence type="predicted"/>
<evidence type="ECO:0000313" key="3">
    <source>
        <dbReference type="Proteomes" id="UP000319712"/>
    </source>
</evidence>
<protein>
    <submittedName>
        <fullName evidence="2">Uncharacterized protein</fullName>
    </submittedName>
</protein>
<keyword evidence="1" id="KW-0812">Transmembrane</keyword>
<dbReference type="EMBL" id="FXTD01000001">
    <property type="protein sequence ID" value="SMO36178.1"/>
    <property type="molecule type" value="Genomic_DNA"/>
</dbReference>
<evidence type="ECO:0000313" key="2">
    <source>
        <dbReference type="EMBL" id="SMO36178.1"/>
    </source>
</evidence>
<dbReference type="InterPro" id="IPR055707">
    <property type="entry name" value="DUF7283"/>
</dbReference>
<reference evidence="2 3" key="1">
    <citation type="submission" date="2017-05" db="EMBL/GenBank/DDBJ databases">
        <authorList>
            <person name="Varghese N."/>
            <person name="Submissions S."/>
        </authorList>
    </citation>
    <scope>NUCLEOTIDE SEQUENCE [LARGE SCALE GENOMIC DNA]</scope>
    <source>
        <strain evidence="2 3">DSM 19504</strain>
    </source>
</reference>
<dbReference type="Proteomes" id="UP000319712">
    <property type="component" value="Unassembled WGS sequence"/>
</dbReference>
<sequence>MFEIHLDAAYAWVGLALVSVVTVGVVAALPAAPPPDVNGAAHTIGSIADGEYVATAEHGLAADRMRLTPHTIELENGGGSARSTFRGPPVTPVPTAGSHDGDPPLRRVLNGVPPRTVFEDPEAFADAAARSRARDHRWRTAPKRLTVRQVRYGGTRVTLVG</sequence>
<accession>A0A521AMY6</accession>
<dbReference type="Pfam" id="PF23954">
    <property type="entry name" value="DUF7283"/>
    <property type="match status" value="1"/>
</dbReference>
<keyword evidence="1" id="KW-1133">Transmembrane helix</keyword>
<dbReference type="OrthoDB" id="157493at2157"/>
<keyword evidence="1" id="KW-0472">Membrane</keyword>
<feature type="transmembrane region" description="Helical" evidence="1">
    <location>
        <begin position="12"/>
        <end position="32"/>
    </location>
</feature>
<dbReference type="RefSeq" id="WP_142985193.1">
    <property type="nucleotide sequence ID" value="NZ_FXTD01000001.1"/>
</dbReference>
<name>A0A521AMY6_9EURY</name>